<proteinExistence type="predicted"/>
<feature type="non-terminal residue" evidence="1">
    <location>
        <position position="94"/>
    </location>
</feature>
<dbReference type="Proteomes" id="UP000789366">
    <property type="component" value="Unassembled WGS sequence"/>
</dbReference>
<name>A0ACA9P0N8_9GLOM</name>
<accession>A0ACA9P0N8</accession>
<organism evidence="1 2">
    <name type="scientific">Cetraspora pellucida</name>
    <dbReference type="NCBI Taxonomy" id="1433469"/>
    <lineage>
        <taxon>Eukaryota</taxon>
        <taxon>Fungi</taxon>
        <taxon>Fungi incertae sedis</taxon>
        <taxon>Mucoromycota</taxon>
        <taxon>Glomeromycotina</taxon>
        <taxon>Glomeromycetes</taxon>
        <taxon>Diversisporales</taxon>
        <taxon>Gigasporaceae</taxon>
        <taxon>Cetraspora</taxon>
    </lineage>
</organism>
<sequence>MSNYIGLLFIVILLQLSCVVPDEYQVNKVHEDDEDETHFGSIPPVIFWSIIAPVVIVLILLCVWKRNIIINTATKLRNIFNNTATQQKDRVNNT</sequence>
<comment type="caution">
    <text evidence="1">The sequence shown here is derived from an EMBL/GenBank/DDBJ whole genome shotgun (WGS) entry which is preliminary data.</text>
</comment>
<reference evidence="1" key="1">
    <citation type="submission" date="2021-06" db="EMBL/GenBank/DDBJ databases">
        <authorList>
            <person name="Kallberg Y."/>
            <person name="Tangrot J."/>
            <person name="Rosling A."/>
        </authorList>
    </citation>
    <scope>NUCLEOTIDE SEQUENCE</scope>
    <source>
        <strain evidence="1">28 12/20/2015</strain>
    </source>
</reference>
<gene>
    <name evidence="1" type="ORF">SPELUC_LOCUS10495</name>
</gene>
<evidence type="ECO:0000313" key="2">
    <source>
        <dbReference type="Proteomes" id="UP000789366"/>
    </source>
</evidence>
<evidence type="ECO:0000313" key="1">
    <source>
        <dbReference type="EMBL" id="CAG8686756.1"/>
    </source>
</evidence>
<keyword evidence="2" id="KW-1185">Reference proteome</keyword>
<protein>
    <submittedName>
        <fullName evidence="1">17801_t:CDS:1</fullName>
    </submittedName>
</protein>
<dbReference type="EMBL" id="CAJVPW010019716">
    <property type="protein sequence ID" value="CAG8686756.1"/>
    <property type="molecule type" value="Genomic_DNA"/>
</dbReference>